<gene>
    <name evidence="2" type="ORF">DAPPUDRAFT_259251</name>
</gene>
<evidence type="ECO:0000313" key="3">
    <source>
        <dbReference type="Proteomes" id="UP000000305"/>
    </source>
</evidence>
<feature type="region of interest" description="Disordered" evidence="1">
    <location>
        <begin position="311"/>
        <end position="349"/>
    </location>
</feature>
<dbReference type="HOGENOM" id="CLU_795154_0_0_1"/>
<dbReference type="InParanoid" id="E9HGY3"/>
<dbReference type="PANTHER" id="PTHR21166:SF2">
    <property type="entry name" value="CELL DIVISION CONTROL PROTEIN 24 OB DOMAIN-CONTAINING PROTEIN-RELATED"/>
    <property type="match status" value="1"/>
</dbReference>
<dbReference type="InterPro" id="IPR052469">
    <property type="entry name" value="MEIOB"/>
</dbReference>
<protein>
    <submittedName>
        <fullName evidence="2">Uncharacterized protein</fullName>
    </submittedName>
</protein>
<sequence>MYIKHTWLAASSSNFPNSSSAALVTGIYNVLARKTHVTENLAPFAVGLNAVASIKILVIDLGVHKDRAACEFSNIQKTIAECETRKNTPSIPNYSQEANSLLILMENEQQAVKGNVRATDDYCETRDVFQSNSVEYDEYDDDEASQHFVGFDERSRGSRITFMSSRARSPSIESVSEISLHPDDDMYGNLDFPAASVLIRSPSAIRNSPARSRQHGLGHRPVSASSHRVNFEDFEVRSEYRASRDRSPLRRPSSIENHGRFGDQGVCLLIDKLAIDVRRNLTRHQGTADWTLDELRTAIKREIEIMEDTCELPPPRPALKQEKGKKVVSPVPPSGQVPEALTTEHTKRF</sequence>
<keyword evidence="3" id="KW-1185">Reference proteome</keyword>
<dbReference type="GO" id="GO:0000712">
    <property type="term" value="P:resolution of meiotic recombination intermediates"/>
    <property type="evidence" value="ECO:0000318"/>
    <property type="project" value="GO_Central"/>
</dbReference>
<dbReference type="Proteomes" id="UP000000305">
    <property type="component" value="Unassembled WGS sequence"/>
</dbReference>
<dbReference type="GO" id="GO:0003697">
    <property type="term" value="F:single-stranded DNA binding"/>
    <property type="evidence" value="ECO:0000318"/>
    <property type="project" value="GO_Central"/>
</dbReference>
<dbReference type="KEGG" id="dpx:DAPPUDRAFT_259251"/>
<dbReference type="OrthoDB" id="6147003at2759"/>
<dbReference type="EMBL" id="GL732644">
    <property type="protein sequence ID" value="EFX68963.1"/>
    <property type="molecule type" value="Genomic_DNA"/>
</dbReference>
<dbReference type="AlphaFoldDB" id="E9HGY3"/>
<dbReference type="PANTHER" id="PTHR21166">
    <property type="entry name" value="CELL DIVISION CONTROL PROTEIN 24 OB DOMAIN-CONTAINING PROTEIN-RELATED"/>
    <property type="match status" value="1"/>
</dbReference>
<evidence type="ECO:0000256" key="1">
    <source>
        <dbReference type="SAM" id="MobiDB-lite"/>
    </source>
</evidence>
<dbReference type="GO" id="GO:0008310">
    <property type="term" value="F:single-stranded DNA 3'-5' DNA exonuclease activity"/>
    <property type="evidence" value="ECO:0000318"/>
    <property type="project" value="GO_Central"/>
</dbReference>
<proteinExistence type="predicted"/>
<evidence type="ECO:0000313" key="2">
    <source>
        <dbReference type="EMBL" id="EFX68963.1"/>
    </source>
</evidence>
<feature type="region of interest" description="Disordered" evidence="1">
    <location>
        <begin position="205"/>
        <end position="224"/>
    </location>
</feature>
<name>E9HGY3_DAPPU</name>
<accession>E9HGY3</accession>
<reference evidence="2 3" key="1">
    <citation type="journal article" date="2011" name="Science">
        <title>The ecoresponsive genome of Daphnia pulex.</title>
        <authorList>
            <person name="Colbourne J.K."/>
            <person name="Pfrender M.E."/>
            <person name="Gilbert D."/>
            <person name="Thomas W.K."/>
            <person name="Tucker A."/>
            <person name="Oakley T.H."/>
            <person name="Tokishita S."/>
            <person name="Aerts A."/>
            <person name="Arnold G.J."/>
            <person name="Basu M.K."/>
            <person name="Bauer D.J."/>
            <person name="Caceres C.E."/>
            <person name="Carmel L."/>
            <person name="Casola C."/>
            <person name="Choi J.H."/>
            <person name="Detter J.C."/>
            <person name="Dong Q."/>
            <person name="Dusheyko S."/>
            <person name="Eads B.D."/>
            <person name="Frohlich T."/>
            <person name="Geiler-Samerotte K.A."/>
            <person name="Gerlach D."/>
            <person name="Hatcher P."/>
            <person name="Jogdeo S."/>
            <person name="Krijgsveld J."/>
            <person name="Kriventseva E.V."/>
            <person name="Kultz D."/>
            <person name="Laforsch C."/>
            <person name="Lindquist E."/>
            <person name="Lopez J."/>
            <person name="Manak J.R."/>
            <person name="Muller J."/>
            <person name="Pangilinan J."/>
            <person name="Patwardhan R.P."/>
            <person name="Pitluck S."/>
            <person name="Pritham E.J."/>
            <person name="Rechtsteiner A."/>
            <person name="Rho M."/>
            <person name="Rogozin I.B."/>
            <person name="Sakarya O."/>
            <person name="Salamov A."/>
            <person name="Schaack S."/>
            <person name="Shapiro H."/>
            <person name="Shiga Y."/>
            <person name="Skalitzky C."/>
            <person name="Smith Z."/>
            <person name="Souvorov A."/>
            <person name="Sung W."/>
            <person name="Tang Z."/>
            <person name="Tsuchiya D."/>
            <person name="Tu H."/>
            <person name="Vos H."/>
            <person name="Wang M."/>
            <person name="Wolf Y.I."/>
            <person name="Yamagata H."/>
            <person name="Yamada T."/>
            <person name="Ye Y."/>
            <person name="Shaw J.R."/>
            <person name="Andrews J."/>
            <person name="Crease T.J."/>
            <person name="Tang H."/>
            <person name="Lucas S.M."/>
            <person name="Robertson H.M."/>
            <person name="Bork P."/>
            <person name="Koonin E.V."/>
            <person name="Zdobnov E.M."/>
            <person name="Grigoriev I.V."/>
            <person name="Lynch M."/>
            <person name="Boore J.L."/>
        </authorList>
    </citation>
    <scope>NUCLEOTIDE SEQUENCE [LARGE SCALE GENOMIC DNA]</scope>
</reference>
<organism evidence="2 3">
    <name type="scientific">Daphnia pulex</name>
    <name type="common">Water flea</name>
    <dbReference type="NCBI Taxonomy" id="6669"/>
    <lineage>
        <taxon>Eukaryota</taxon>
        <taxon>Metazoa</taxon>
        <taxon>Ecdysozoa</taxon>
        <taxon>Arthropoda</taxon>
        <taxon>Crustacea</taxon>
        <taxon>Branchiopoda</taxon>
        <taxon>Diplostraca</taxon>
        <taxon>Cladocera</taxon>
        <taxon>Anomopoda</taxon>
        <taxon>Daphniidae</taxon>
        <taxon>Daphnia</taxon>
    </lineage>
</organism>